<dbReference type="Proteomes" id="UP001595420">
    <property type="component" value="Unassembled WGS sequence"/>
</dbReference>
<keyword evidence="3" id="KW-1185">Reference proteome</keyword>
<dbReference type="PANTHER" id="PTHR43798">
    <property type="entry name" value="MONOACYLGLYCEROL LIPASE"/>
    <property type="match status" value="1"/>
</dbReference>
<dbReference type="EMBL" id="JBHRSB010000006">
    <property type="protein sequence ID" value="MFC3002379.1"/>
    <property type="molecule type" value="Genomic_DNA"/>
</dbReference>
<organism evidence="2 3">
    <name type="scientific">Falsiroseomonas tokyonensis</name>
    <dbReference type="NCBI Taxonomy" id="430521"/>
    <lineage>
        <taxon>Bacteria</taxon>
        <taxon>Pseudomonadati</taxon>
        <taxon>Pseudomonadota</taxon>
        <taxon>Alphaproteobacteria</taxon>
        <taxon>Acetobacterales</taxon>
        <taxon>Roseomonadaceae</taxon>
        <taxon>Falsiroseomonas</taxon>
    </lineage>
</organism>
<dbReference type="InterPro" id="IPR000073">
    <property type="entry name" value="AB_hydrolase_1"/>
</dbReference>
<dbReference type="Pfam" id="PF12697">
    <property type="entry name" value="Abhydrolase_6"/>
    <property type="match status" value="1"/>
</dbReference>
<dbReference type="RefSeq" id="WP_216838461.1">
    <property type="nucleotide sequence ID" value="NZ_JAFNJS010000006.1"/>
</dbReference>
<dbReference type="PANTHER" id="PTHR43798:SF33">
    <property type="entry name" value="HYDROLASE, PUTATIVE (AFU_ORTHOLOGUE AFUA_2G14860)-RELATED"/>
    <property type="match status" value="1"/>
</dbReference>
<sequence>MTYRGGSRVFVTARDGLKLAALDHAGPEGRTPILCLPGLTRAAEDFDGLAARHSGKRRVLALDHVGHGESGRAVEMNRYGIEHSLRDVLDCMAALHCHRAVVVGTSYGGILAMILGILRPTALAGVVLNDVGPKLEPVALGHVQDFVGHDPALPGLEAAVAHLKAKLPPLVMDEAGWQRFAARTFRAGPDGAWHPRWDTRIAQAMRAAGEMPDLWPAFGALAHVPVMLVRGALSELLSEDTALRMGEARPAMRFVEVAGTGHCPTLEEPEAVASLDAFLDRIP</sequence>
<accession>A0ABV7C047</accession>
<reference evidence="3" key="1">
    <citation type="journal article" date="2019" name="Int. J. Syst. Evol. Microbiol.">
        <title>The Global Catalogue of Microorganisms (GCM) 10K type strain sequencing project: providing services to taxonomists for standard genome sequencing and annotation.</title>
        <authorList>
            <consortium name="The Broad Institute Genomics Platform"/>
            <consortium name="The Broad Institute Genome Sequencing Center for Infectious Disease"/>
            <person name="Wu L."/>
            <person name="Ma J."/>
        </authorList>
    </citation>
    <scope>NUCLEOTIDE SEQUENCE [LARGE SCALE GENOMIC DNA]</scope>
    <source>
        <strain evidence="3">CGMCC 1.16855</strain>
    </source>
</reference>
<protein>
    <submittedName>
        <fullName evidence="2">Alpha/beta fold hydrolase</fullName>
    </submittedName>
</protein>
<dbReference type="GO" id="GO:0016787">
    <property type="term" value="F:hydrolase activity"/>
    <property type="evidence" value="ECO:0007669"/>
    <property type="project" value="UniProtKB-KW"/>
</dbReference>
<evidence type="ECO:0000313" key="3">
    <source>
        <dbReference type="Proteomes" id="UP001595420"/>
    </source>
</evidence>
<dbReference type="InterPro" id="IPR050266">
    <property type="entry name" value="AB_hydrolase_sf"/>
</dbReference>
<comment type="caution">
    <text evidence="2">The sequence shown here is derived from an EMBL/GenBank/DDBJ whole genome shotgun (WGS) entry which is preliminary data.</text>
</comment>
<evidence type="ECO:0000313" key="2">
    <source>
        <dbReference type="EMBL" id="MFC3002379.1"/>
    </source>
</evidence>
<name>A0ABV7C047_9PROT</name>
<gene>
    <name evidence="2" type="ORF">ACFOD3_20940</name>
</gene>
<keyword evidence="2" id="KW-0378">Hydrolase</keyword>
<evidence type="ECO:0000259" key="1">
    <source>
        <dbReference type="Pfam" id="PF12697"/>
    </source>
</evidence>
<feature type="domain" description="AB hydrolase-1" evidence="1">
    <location>
        <begin position="33"/>
        <end position="274"/>
    </location>
</feature>
<proteinExistence type="predicted"/>